<evidence type="ECO:0000313" key="3">
    <source>
        <dbReference type="Proteomes" id="UP000503447"/>
    </source>
</evidence>
<sequence length="102" mass="10442">MWSSRPVGPASGGAVAVGVALLFGSGAFGLFMLNKIARPGHAPLPSPNWIDGAAGADDTRVAAPVPEQAVSEGGDAFDPFDHFELPDVFTPPNMIMGALPKN</sequence>
<name>A0A6M5Z397_9BACT</name>
<dbReference type="EMBL" id="CP053452">
    <property type="protein sequence ID" value="QJX00185.1"/>
    <property type="molecule type" value="Genomic_DNA"/>
</dbReference>
<evidence type="ECO:0000256" key="1">
    <source>
        <dbReference type="SAM" id="Phobius"/>
    </source>
</evidence>
<evidence type="ECO:0000313" key="2">
    <source>
        <dbReference type="EMBL" id="QJX00185.1"/>
    </source>
</evidence>
<feature type="transmembrane region" description="Helical" evidence="1">
    <location>
        <begin position="12"/>
        <end position="33"/>
    </location>
</feature>
<dbReference type="Proteomes" id="UP000503447">
    <property type="component" value="Chromosome"/>
</dbReference>
<organism evidence="2 3">
    <name type="scientific">Frigoriglobus tundricola</name>
    <dbReference type="NCBI Taxonomy" id="2774151"/>
    <lineage>
        <taxon>Bacteria</taxon>
        <taxon>Pseudomonadati</taxon>
        <taxon>Planctomycetota</taxon>
        <taxon>Planctomycetia</taxon>
        <taxon>Gemmatales</taxon>
        <taxon>Gemmataceae</taxon>
        <taxon>Frigoriglobus</taxon>
    </lineage>
</organism>
<proteinExistence type="predicted"/>
<keyword evidence="1" id="KW-0812">Transmembrane</keyword>
<protein>
    <submittedName>
        <fullName evidence="2">Uncharacterized protein</fullName>
    </submittedName>
</protein>
<dbReference type="KEGG" id="ftj:FTUN_7809"/>
<reference evidence="3" key="1">
    <citation type="submission" date="2020-05" db="EMBL/GenBank/DDBJ databases">
        <title>Frigoriglobus tundricola gen. nov., sp. nov., a psychrotolerant cellulolytic planctomycete of the family Gemmataceae with two divergent copies of 16S rRNA gene.</title>
        <authorList>
            <person name="Kulichevskaya I.S."/>
            <person name="Ivanova A.A."/>
            <person name="Naumoff D.G."/>
            <person name="Beletsky A.V."/>
            <person name="Rijpstra W.I.C."/>
            <person name="Sinninghe Damste J.S."/>
            <person name="Mardanov A.V."/>
            <person name="Ravin N.V."/>
            <person name="Dedysh S.N."/>
        </authorList>
    </citation>
    <scope>NUCLEOTIDE SEQUENCE [LARGE SCALE GENOMIC DNA]</scope>
    <source>
        <strain evidence="3">PL17</strain>
    </source>
</reference>
<dbReference type="RefSeq" id="WP_171474992.1">
    <property type="nucleotide sequence ID" value="NZ_CP053452.2"/>
</dbReference>
<gene>
    <name evidence="2" type="ORF">FTUN_7809</name>
</gene>
<keyword evidence="1" id="KW-1133">Transmembrane helix</keyword>
<accession>A0A6M5Z397</accession>
<keyword evidence="3" id="KW-1185">Reference proteome</keyword>
<dbReference type="AlphaFoldDB" id="A0A6M5Z397"/>
<keyword evidence="1" id="KW-0472">Membrane</keyword>